<dbReference type="OrthoDB" id="559324at2"/>
<dbReference type="EMBL" id="CP002199">
    <property type="protein sequence ID" value="ADN17987.1"/>
    <property type="molecule type" value="Genomic_DNA"/>
</dbReference>
<dbReference type="HOGENOM" id="CLU_1926543_0_0_3"/>
<gene>
    <name evidence="1" type="ordered locus">Cyan7822_6163</name>
</gene>
<proteinExistence type="predicted"/>
<evidence type="ECO:0000313" key="2">
    <source>
        <dbReference type="Proteomes" id="UP000008206"/>
    </source>
</evidence>
<accession>E0UM07</accession>
<organism evidence="1 2">
    <name type="scientific">Gloeothece verrucosa (strain PCC 7822)</name>
    <name type="common">Cyanothece sp. (strain PCC 7822)</name>
    <dbReference type="NCBI Taxonomy" id="497965"/>
    <lineage>
        <taxon>Bacteria</taxon>
        <taxon>Bacillati</taxon>
        <taxon>Cyanobacteriota</taxon>
        <taxon>Cyanophyceae</taxon>
        <taxon>Oscillatoriophycideae</taxon>
        <taxon>Chroococcales</taxon>
        <taxon>Aphanothecaceae</taxon>
        <taxon>Gloeothece</taxon>
        <taxon>Gloeothece verrucosa</taxon>
    </lineage>
</organism>
<geneLocation type="plasmid" evidence="1 2">
    <name>Cy782201</name>
</geneLocation>
<dbReference type="KEGG" id="cyj:Cyan7822_6163"/>
<dbReference type="RefSeq" id="WP_013334737.1">
    <property type="nucleotide sequence ID" value="NC_014533.1"/>
</dbReference>
<protein>
    <recommendedName>
        <fullName evidence="3">CRISPR type III-B/RAMP module-associated protein Cmr5</fullName>
    </recommendedName>
</protein>
<evidence type="ECO:0008006" key="3">
    <source>
        <dbReference type="Google" id="ProtNLM"/>
    </source>
</evidence>
<reference evidence="2" key="1">
    <citation type="journal article" date="2011" name="MBio">
        <title>Novel metabolic attributes of the genus Cyanothece, comprising a group of unicellular nitrogen-fixing Cyanobacteria.</title>
        <authorList>
            <person name="Bandyopadhyay A."/>
            <person name="Elvitigala T."/>
            <person name="Welsh E."/>
            <person name="Stockel J."/>
            <person name="Liberton M."/>
            <person name="Min H."/>
            <person name="Sherman L.A."/>
            <person name="Pakrasi H.B."/>
        </authorList>
    </citation>
    <scope>NUCLEOTIDE SEQUENCE [LARGE SCALE GENOMIC DNA]</scope>
    <source>
        <strain evidence="2">PCC 7822</strain>
        <plasmid evidence="2">Cy782201</plasmid>
    </source>
</reference>
<sequence>MIVKIFDPKVLSEPVYDALSQLRQKYDKALASNIINKEQRDSHLKEQKNQAVELYTYLATWGLMRLKAEEFALNKKNLNSNSCIKERVETSQYGKLEVVREFFECLKKLIPDSENKLELRNLAKMDVDEYLGIMGLGLAIAQEFSFWATAIYYDIKGDE</sequence>
<keyword evidence="2" id="KW-1185">Reference proteome</keyword>
<dbReference type="Proteomes" id="UP000008206">
    <property type="component" value="Plasmid Cy782201"/>
</dbReference>
<name>E0UM07_GLOV7</name>
<evidence type="ECO:0000313" key="1">
    <source>
        <dbReference type="EMBL" id="ADN17987.1"/>
    </source>
</evidence>
<dbReference type="AlphaFoldDB" id="E0UM07"/>
<keyword evidence="1" id="KW-0614">Plasmid</keyword>